<dbReference type="RefSeq" id="WP_090872554.1">
    <property type="nucleotide sequence ID" value="NZ_FOHE01000025.1"/>
</dbReference>
<feature type="transmembrane region" description="Helical" evidence="10">
    <location>
        <begin position="187"/>
        <end position="205"/>
    </location>
</feature>
<evidence type="ECO:0000256" key="4">
    <source>
        <dbReference type="ARBA" id="ARBA00022448"/>
    </source>
</evidence>
<feature type="transmembrane region" description="Helical" evidence="10">
    <location>
        <begin position="6"/>
        <end position="22"/>
    </location>
</feature>
<evidence type="ECO:0000256" key="1">
    <source>
        <dbReference type="ARBA" id="ARBA00004141"/>
    </source>
</evidence>
<gene>
    <name evidence="11" type="ORF">SAMN05216389_12522</name>
</gene>
<dbReference type="EMBL" id="FOHE01000025">
    <property type="protein sequence ID" value="SET75710.1"/>
    <property type="molecule type" value="Genomic_DNA"/>
</dbReference>
<proteinExistence type="inferred from homology"/>
<name>A0A1I0GZB8_9BACI</name>
<evidence type="ECO:0000256" key="2">
    <source>
        <dbReference type="ARBA" id="ARBA00006148"/>
    </source>
</evidence>
<sequence length="465" mass="49399">MDIFYILLNIAVMLAVIGLLIYMQRKHVSFSKRVFTGLGLGIVLGGILQWAYGSGSEVLATTTDWYSIVGRGYINFLMMIVIPLVLVSIIQSIINLEKTAELGKMSGWIIGILISTTMVAAIIGIGAAYVFDLSAEQIEAGQAETERGAMLESTLDDVVEGQSTPQKILNFIPSNIFLDMTGERSTSVIAVVIFSVIVGIAVLGLRRKNPEQAEMFTKMVNAVYAVVMRIVTLILRLTPYGILALMATTVANTNFAGILELGKFVLASYVALLVMFIIHLVLVGVFGLNPFTYLRKVIPVLGFAFTSRSSAGTIPLNISAQKNSLGVDQGVANMSASFGATMGQNGCAGIYPAMLAVMIAPTVGINPLDPWFILQLVVIIGISSFGIAGVGGGATFAALIVLSSMNMPVALAGLLISIEAFIDMGRTALNVNGAMVSGTLTSRILGKLNVKTFNDKTAIEDNSSM</sequence>
<keyword evidence="5 10" id="KW-0812">Transmembrane</keyword>
<keyword evidence="4" id="KW-0813">Transport</keyword>
<evidence type="ECO:0000256" key="8">
    <source>
        <dbReference type="ARBA" id="ARBA00023136"/>
    </source>
</evidence>
<evidence type="ECO:0000256" key="3">
    <source>
        <dbReference type="ARBA" id="ARBA00022031"/>
    </source>
</evidence>
<feature type="transmembrane region" description="Helical" evidence="10">
    <location>
        <begin position="396"/>
        <end position="416"/>
    </location>
</feature>
<dbReference type="PANTHER" id="PTHR42865:SF5">
    <property type="entry name" value="L-CYSTINE TRANSPORTER TCYP"/>
    <property type="match status" value="1"/>
</dbReference>
<dbReference type="Gene3D" id="1.10.3860.10">
    <property type="entry name" value="Sodium:dicarboxylate symporter"/>
    <property type="match status" value="1"/>
</dbReference>
<dbReference type="InterPro" id="IPR036458">
    <property type="entry name" value="Na:dicarbo_symporter_sf"/>
</dbReference>
<evidence type="ECO:0000256" key="6">
    <source>
        <dbReference type="ARBA" id="ARBA00022970"/>
    </source>
</evidence>
<dbReference type="Pfam" id="PF00375">
    <property type="entry name" value="SDF"/>
    <property type="match status" value="1"/>
</dbReference>
<feature type="transmembrane region" description="Helical" evidence="10">
    <location>
        <begin position="226"/>
        <end position="246"/>
    </location>
</feature>
<dbReference type="AlphaFoldDB" id="A0A1I0GZB8"/>
<keyword evidence="12" id="KW-1185">Reference proteome</keyword>
<dbReference type="GO" id="GO:0005886">
    <property type="term" value="C:plasma membrane"/>
    <property type="evidence" value="ECO:0007669"/>
    <property type="project" value="TreeGrafter"/>
</dbReference>
<dbReference type="GO" id="GO:0015184">
    <property type="term" value="F:L-cystine transmembrane transporter activity"/>
    <property type="evidence" value="ECO:0007669"/>
    <property type="project" value="TreeGrafter"/>
</dbReference>
<organism evidence="11 12">
    <name type="scientific">Oceanobacillus limi</name>
    <dbReference type="NCBI Taxonomy" id="930131"/>
    <lineage>
        <taxon>Bacteria</taxon>
        <taxon>Bacillati</taxon>
        <taxon>Bacillota</taxon>
        <taxon>Bacilli</taxon>
        <taxon>Bacillales</taxon>
        <taxon>Bacillaceae</taxon>
        <taxon>Oceanobacillus</taxon>
    </lineage>
</organism>
<evidence type="ECO:0000313" key="12">
    <source>
        <dbReference type="Proteomes" id="UP000198618"/>
    </source>
</evidence>
<dbReference type="SUPFAM" id="SSF118215">
    <property type="entry name" value="Proton glutamate symport protein"/>
    <property type="match status" value="1"/>
</dbReference>
<dbReference type="GO" id="GO:0015293">
    <property type="term" value="F:symporter activity"/>
    <property type="evidence" value="ECO:0007669"/>
    <property type="project" value="InterPro"/>
</dbReference>
<dbReference type="InterPro" id="IPR001991">
    <property type="entry name" value="Na-dicarboxylate_symporter"/>
</dbReference>
<feature type="transmembrane region" description="Helical" evidence="10">
    <location>
        <begin position="72"/>
        <end position="96"/>
    </location>
</feature>
<keyword evidence="8 10" id="KW-0472">Membrane</keyword>
<evidence type="ECO:0000256" key="9">
    <source>
        <dbReference type="ARBA" id="ARBA00031293"/>
    </source>
</evidence>
<protein>
    <recommendedName>
        <fullName evidence="3">L-cystine uptake protein TcyP</fullName>
    </recommendedName>
    <alternativeName>
        <fullName evidence="9">Transporter of cystine TcyP</fullName>
    </alternativeName>
</protein>
<dbReference type="STRING" id="930131.SAMN05216389_12522"/>
<feature type="transmembrane region" description="Helical" evidence="10">
    <location>
        <begin position="371"/>
        <end position="390"/>
    </location>
</feature>
<reference evidence="11 12" key="1">
    <citation type="submission" date="2016-10" db="EMBL/GenBank/DDBJ databases">
        <authorList>
            <person name="de Groot N.N."/>
        </authorList>
    </citation>
    <scope>NUCLEOTIDE SEQUENCE [LARGE SCALE GENOMIC DNA]</scope>
    <source>
        <strain evidence="11 12">IBRC-M 10780</strain>
    </source>
</reference>
<feature type="transmembrane region" description="Helical" evidence="10">
    <location>
        <begin position="34"/>
        <end position="52"/>
    </location>
</feature>
<evidence type="ECO:0000256" key="5">
    <source>
        <dbReference type="ARBA" id="ARBA00022692"/>
    </source>
</evidence>
<keyword evidence="7 10" id="KW-1133">Transmembrane helix</keyword>
<dbReference type="Proteomes" id="UP000198618">
    <property type="component" value="Unassembled WGS sequence"/>
</dbReference>
<accession>A0A1I0GZB8</accession>
<evidence type="ECO:0000313" key="11">
    <source>
        <dbReference type="EMBL" id="SET75710.1"/>
    </source>
</evidence>
<comment type="subcellular location">
    <subcellularLocation>
        <location evidence="1">Membrane</location>
        <topology evidence="1">Multi-pass membrane protein</topology>
    </subcellularLocation>
</comment>
<evidence type="ECO:0000256" key="10">
    <source>
        <dbReference type="SAM" id="Phobius"/>
    </source>
</evidence>
<comment type="similarity">
    <text evidence="2">Belongs to the dicarboxylate/amino acid:cation symporter (DAACS) (TC 2.A.23) family.</text>
</comment>
<feature type="transmembrane region" description="Helical" evidence="10">
    <location>
        <begin position="266"/>
        <end position="288"/>
    </location>
</feature>
<feature type="transmembrane region" description="Helical" evidence="10">
    <location>
        <begin position="108"/>
        <end position="131"/>
    </location>
</feature>
<dbReference type="PANTHER" id="PTHR42865">
    <property type="entry name" value="PROTON/GLUTAMATE-ASPARTATE SYMPORTER"/>
    <property type="match status" value="1"/>
</dbReference>
<keyword evidence="6" id="KW-0029">Amino-acid transport</keyword>
<dbReference type="PRINTS" id="PR00173">
    <property type="entry name" value="EDTRNSPORT"/>
</dbReference>
<evidence type="ECO:0000256" key="7">
    <source>
        <dbReference type="ARBA" id="ARBA00022989"/>
    </source>
</evidence>
<dbReference type="OrthoDB" id="7778689at2"/>